<evidence type="ECO:0000313" key="2">
    <source>
        <dbReference type="Proteomes" id="UP000002630"/>
    </source>
</evidence>
<gene>
    <name evidence="1" type="ORF">Esi_0936_0003</name>
</gene>
<protein>
    <submittedName>
        <fullName evidence="1">Uncharacterized protein</fullName>
    </submittedName>
</protein>
<accession>D7G8Y7</accession>
<name>D7G8Y7_ECTSI</name>
<keyword evidence="2" id="KW-1185">Reference proteome</keyword>
<dbReference type="Proteomes" id="UP000002630">
    <property type="component" value="Unassembled WGS sequence"/>
</dbReference>
<evidence type="ECO:0000313" key="1">
    <source>
        <dbReference type="EMBL" id="CBJ34071.1"/>
    </source>
</evidence>
<dbReference type="AlphaFoldDB" id="D7G8Y7"/>
<dbReference type="OrthoDB" id="549039at2759"/>
<dbReference type="EMBL" id="FN649760">
    <property type="protein sequence ID" value="CBJ34071.1"/>
    <property type="molecule type" value="Genomic_DNA"/>
</dbReference>
<reference evidence="1 2" key="1">
    <citation type="journal article" date="2010" name="Nature">
        <title>The Ectocarpus genome and the independent evolution of multicellularity in brown algae.</title>
        <authorList>
            <person name="Cock J.M."/>
            <person name="Sterck L."/>
            <person name="Rouze P."/>
            <person name="Scornet D."/>
            <person name="Allen A.E."/>
            <person name="Amoutzias G."/>
            <person name="Anthouard V."/>
            <person name="Artiguenave F."/>
            <person name="Aury J.M."/>
            <person name="Badger J.H."/>
            <person name="Beszteri B."/>
            <person name="Billiau K."/>
            <person name="Bonnet E."/>
            <person name="Bothwell J.H."/>
            <person name="Bowler C."/>
            <person name="Boyen C."/>
            <person name="Brownlee C."/>
            <person name="Carrano C.J."/>
            <person name="Charrier B."/>
            <person name="Cho G.Y."/>
            <person name="Coelho S.M."/>
            <person name="Collen J."/>
            <person name="Corre E."/>
            <person name="Da Silva C."/>
            <person name="Delage L."/>
            <person name="Delaroque N."/>
            <person name="Dittami S.M."/>
            <person name="Doulbeau S."/>
            <person name="Elias M."/>
            <person name="Farnham G."/>
            <person name="Gachon C.M."/>
            <person name="Gschloessl B."/>
            <person name="Heesch S."/>
            <person name="Jabbari K."/>
            <person name="Jubin C."/>
            <person name="Kawai H."/>
            <person name="Kimura K."/>
            <person name="Kloareg B."/>
            <person name="Kupper F.C."/>
            <person name="Lang D."/>
            <person name="Le Bail A."/>
            <person name="Leblanc C."/>
            <person name="Lerouge P."/>
            <person name="Lohr M."/>
            <person name="Lopez P.J."/>
            <person name="Martens C."/>
            <person name="Maumus F."/>
            <person name="Michel G."/>
            <person name="Miranda-Saavedra D."/>
            <person name="Morales J."/>
            <person name="Moreau H."/>
            <person name="Motomura T."/>
            <person name="Nagasato C."/>
            <person name="Napoli C.A."/>
            <person name="Nelson D.R."/>
            <person name="Nyvall-Collen P."/>
            <person name="Peters A.F."/>
            <person name="Pommier C."/>
            <person name="Potin P."/>
            <person name="Poulain J."/>
            <person name="Quesneville H."/>
            <person name="Read B."/>
            <person name="Rensing S.A."/>
            <person name="Ritter A."/>
            <person name="Rousvoal S."/>
            <person name="Samanta M."/>
            <person name="Samson G."/>
            <person name="Schroeder D.C."/>
            <person name="Segurens B."/>
            <person name="Strittmatter M."/>
            <person name="Tonon T."/>
            <person name="Tregear J.W."/>
            <person name="Valentin K."/>
            <person name="von Dassow P."/>
            <person name="Yamagishi T."/>
            <person name="Van de Peer Y."/>
            <person name="Wincker P."/>
        </authorList>
    </citation>
    <scope>NUCLEOTIDE SEQUENCE [LARGE SCALE GENOMIC DNA]</scope>
    <source>
        <strain evidence="2">Ec32 / CCAP1310/4</strain>
    </source>
</reference>
<sequence length="190" mass="20523">MRLPEGCGALSGKIVQLNKSLYGLRQSAQLSPAETTVVYVRVEVASSKGAVERAGEAQKAASSAPLPSIASIPPNRLFRNSQVARYVYSGQRPYISCCTAARVQRIMLEADDAIARHEEAATEKATGLLASRTCEEAEGNGHLEVLQWARNKGCPCSRYDCRYAAQGHDDVSAWISKVYANTETRDSATA</sequence>
<dbReference type="InParanoid" id="D7G8Y7"/>
<organism evidence="1 2">
    <name type="scientific">Ectocarpus siliculosus</name>
    <name type="common">Brown alga</name>
    <name type="synonym">Conferva siliculosa</name>
    <dbReference type="NCBI Taxonomy" id="2880"/>
    <lineage>
        <taxon>Eukaryota</taxon>
        <taxon>Sar</taxon>
        <taxon>Stramenopiles</taxon>
        <taxon>Ochrophyta</taxon>
        <taxon>PX clade</taxon>
        <taxon>Phaeophyceae</taxon>
        <taxon>Ectocarpales</taxon>
        <taxon>Ectocarpaceae</taxon>
        <taxon>Ectocarpus</taxon>
    </lineage>
</organism>
<proteinExistence type="predicted"/>